<sequence>MLHRLVLIKALSLCLKIIEDNPSTGLISSKLKTLIEVEDEESFKEFRYECLKRFLFKRNLEQSKSKFITLGSGDKVITLPKYYVLTYSKDWDSNGAAILNINEMPEEVNLKDNPIKNLRIIYDDVDARDRDFDKIQTIMKV</sequence>
<accession>A0A8S5MMT5</accession>
<evidence type="ECO:0000313" key="1">
    <source>
        <dbReference type="EMBL" id="DAD83516.1"/>
    </source>
</evidence>
<proteinExistence type="predicted"/>
<name>A0A8S5MMT5_9CAUD</name>
<dbReference type="EMBL" id="BK014938">
    <property type="protein sequence ID" value="DAD83516.1"/>
    <property type="molecule type" value="Genomic_DNA"/>
</dbReference>
<reference evidence="1" key="1">
    <citation type="journal article" date="2021" name="Proc. Natl. Acad. Sci. U.S.A.">
        <title>A Catalog of Tens of Thousands of Viruses from Human Metagenomes Reveals Hidden Associations with Chronic Diseases.</title>
        <authorList>
            <person name="Tisza M.J."/>
            <person name="Buck C.B."/>
        </authorList>
    </citation>
    <scope>NUCLEOTIDE SEQUENCE</scope>
    <source>
        <strain evidence="1">Ctxc31</strain>
    </source>
</reference>
<organism evidence="1">
    <name type="scientific">Siphoviridae sp. ctxc31</name>
    <dbReference type="NCBI Taxonomy" id="2826520"/>
    <lineage>
        <taxon>Viruses</taxon>
        <taxon>Duplodnaviria</taxon>
        <taxon>Heunggongvirae</taxon>
        <taxon>Uroviricota</taxon>
        <taxon>Caudoviricetes</taxon>
    </lineage>
</organism>
<protein>
    <submittedName>
        <fullName evidence="1">Uncharacterized protein</fullName>
    </submittedName>
</protein>